<proteinExistence type="predicted"/>
<evidence type="ECO:0008006" key="7">
    <source>
        <dbReference type="Google" id="ProtNLM"/>
    </source>
</evidence>
<accession>A0A974BNB5</accession>
<keyword evidence="3" id="KW-0547">Nucleotide-binding</keyword>
<evidence type="ECO:0000313" key="6">
    <source>
        <dbReference type="EMBL" id="OCT55331.1"/>
    </source>
</evidence>
<keyword evidence="4" id="KW-0418">Kinase</keyword>
<reference evidence="6" key="1">
    <citation type="submission" date="2016-05" db="EMBL/GenBank/DDBJ databases">
        <title>WGS assembly of Xenopus laevis.</title>
        <authorList>
            <person name="Session A."/>
            <person name="Uno Y."/>
            <person name="Kwon T."/>
            <person name="Chapman J."/>
            <person name="Toyoda A."/>
            <person name="Takahashi S."/>
            <person name="Fukui A."/>
            <person name="Hikosaka A."/>
            <person name="Putnam N."/>
            <person name="Stites J."/>
            <person name="Van Heeringen S."/>
            <person name="Quigley I."/>
            <person name="Heinz S."/>
            <person name="Hellsten U."/>
            <person name="Lyons J."/>
            <person name="Suzuki A."/>
            <person name="Kondo M."/>
            <person name="Ogino H."/>
            <person name="Ochi H."/>
            <person name="Bogdanovic O."/>
            <person name="Lister R."/>
            <person name="Georgiou G."/>
            <person name="Paranjpe S."/>
            <person name="Van Kruijsbergen I."/>
            <person name="Mozaffari S."/>
            <person name="Shu S."/>
            <person name="Schmutz J."/>
            <person name="Jenkins J."/>
            <person name="Grimwood J."/>
            <person name="Carlson J."/>
            <person name="Mitros T."/>
            <person name="Simakov O."/>
            <person name="Heald R."/>
            <person name="Miller K."/>
            <person name="Haudenschild C."/>
            <person name="Kuroki Y."/>
            <person name="Tanaka T."/>
            <person name="Michiue T."/>
            <person name="Watanabe M."/>
            <person name="Kinoshita T."/>
            <person name="Ohta Y."/>
            <person name="Mawaribuchi S."/>
            <person name="Suzuki Y."/>
            <person name="Haramoto Y."/>
            <person name="Yamamoto T."/>
            <person name="Takagi C."/>
            <person name="Kitzman J."/>
            <person name="Shendure J."/>
            <person name="Nakayama T."/>
            <person name="Izutsu Y."/>
            <person name="Robert J."/>
            <person name="Dichmann D."/>
            <person name="Flajnik M."/>
            <person name="Houston D."/>
            <person name="Marcotte E."/>
            <person name="Wallingford J."/>
            <person name="Ito Y."/>
            <person name="Asashima M."/>
            <person name="Ueno N."/>
            <person name="Matsuda Y."/>
            <person name="Jan Veenstra G."/>
            <person name="Fujiyama A."/>
            <person name="Harland R."/>
            <person name="Taira M."/>
            <person name="Rokhsar D.S."/>
        </authorList>
    </citation>
    <scope>NUCLEOTIDE SEQUENCE</scope>
    <source>
        <strain evidence="6">J</strain>
        <tissue evidence="6">Blood</tissue>
    </source>
</reference>
<gene>
    <name evidence="6" type="ORF">XELAEV_18002914mg</name>
</gene>
<evidence type="ECO:0000256" key="4">
    <source>
        <dbReference type="ARBA" id="ARBA00022777"/>
    </source>
</evidence>
<dbReference type="SUPFAM" id="SSF56112">
    <property type="entry name" value="Protein kinase-like (PK-like)"/>
    <property type="match status" value="1"/>
</dbReference>
<evidence type="ECO:0000256" key="5">
    <source>
        <dbReference type="ARBA" id="ARBA00022840"/>
    </source>
</evidence>
<dbReference type="GO" id="GO:0004674">
    <property type="term" value="F:protein serine/threonine kinase activity"/>
    <property type="evidence" value="ECO:0007669"/>
    <property type="project" value="UniProtKB-KW"/>
</dbReference>
<evidence type="ECO:0000256" key="2">
    <source>
        <dbReference type="ARBA" id="ARBA00022679"/>
    </source>
</evidence>
<dbReference type="AlphaFoldDB" id="A0A974BNB5"/>
<organism evidence="6">
    <name type="scientific">Xenopus laevis</name>
    <name type="common">African clawed frog</name>
    <dbReference type="NCBI Taxonomy" id="8355"/>
    <lineage>
        <taxon>Eukaryota</taxon>
        <taxon>Metazoa</taxon>
        <taxon>Chordata</taxon>
        <taxon>Craniata</taxon>
        <taxon>Vertebrata</taxon>
        <taxon>Euteleostomi</taxon>
        <taxon>Amphibia</taxon>
        <taxon>Batrachia</taxon>
        <taxon>Anura</taxon>
        <taxon>Pipoidea</taxon>
        <taxon>Pipidae</taxon>
        <taxon>Xenopodinae</taxon>
        <taxon>Xenopus</taxon>
        <taxon>Xenopus</taxon>
    </lineage>
</organism>
<dbReference type="Proteomes" id="UP000694892">
    <property type="component" value="Unassembled WGS sequence"/>
</dbReference>
<evidence type="ECO:0000256" key="3">
    <source>
        <dbReference type="ARBA" id="ARBA00022741"/>
    </source>
</evidence>
<dbReference type="GO" id="GO:0005524">
    <property type="term" value="F:ATP binding"/>
    <property type="evidence" value="ECO:0007669"/>
    <property type="project" value="UniProtKB-KW"/>
</dbReference>
<keyword evidence="5" id="KW-0067">ATP-binding</keyword>
<dbReference type="PANTHER" id="PTHR24351">
    <property type="entry name" value="RIBOSOMAL PROTEIN S6 KINASE"/>
    <property type="match status" value="1"/>
</dbReference>
<dbReference type="EMBL" id="KV499829">
    <property type="protein sequence ID" value="OCT55331.1"/>
    <property type="molecule type" value="Genomic_DNA"/>
</dbReference>
<keyword evidence="1" id="KW-0723">Serine/threonine-protein kinase</keyword>
<sequence>MKSIRYDEIELPEDLSEDVSNLIYQLLEKDPEYRLGSGEAGAEMIKEHPFFRVSFYSRNFDLQAEMHK</sequence>
<dbReference type="Gene3D" id="1.10.510.10">
    <property type="entry name" value="Transferase(Phosphotransferase) domain 1"/>
    <property type="match status" value="1"/>
</dbReference>
<protein>
    <recommendedName>
        <fullName evidence="7">AGC-kinase C-terminal domain-containing protein</fullName>
    </recommendedName>
</protein>
<dbReference type="InterPro" id="IPR011009">
    <property type="entry name" value="Kinase-like_dom_sf"/>
</dbReference>
<evidence type="ECO:0000256" key="1">
    <source>
        <dbReference type="ARBA" id="ARBA00022527"/>
    </source>
</evidence>
<name>A0A974BNB5_XENLA</name>
<keyword evidence="2" id="KW-0808">Transferase</keyword>